<dbReference type="InterPro" id="IPR052168">
    <property type="entry name" value="Cytochrome_b561_oxidase"/>
</dbReference>
<gene>
    <name evidence="15" type="ORF">VSS37_09480</name>
</gene>
<evidence type="ECO:0000256" key="9">
    <source>
        <dbReference type="ARBA" id="ARBA00022989"/>
    </source>
</evidence>
<evidence type="ECO:0000256" key="5">
    <source>
        <dbReference type="ARBA" id="ARBA00022617"/>
    </source>
</evidence>
<evidence type="ECO:0000256" key="12">
    <source>
        <dbReference type="ARBA" id="ARBA00037975"/>
    </source>
</evidence>
<keyword evidence="10" id="KW-0408">Iron</keyword>
<feature type="domain" description="Cytochrome b561 bacterial/Ni-hydrogenase" evidence="14">
    <location>
        <begin position="7"/>
        <end position="172"/>
    </location>
</feature>
<keyword evidence="7" id="KW-0479">Metal-binding</keyword>
<dbReference type="SUPFAM" id="SSF81342">
    <property type="entry name" value="Transmembrane di-heme cytochromes"/>
    <property type="match status" value="1"/>
</dbReference>
<keyword evidence="6 13" id="KW-0812">Transmembrane</keyword>
<evidence type="ECO:0000256" key="11">
    <source>
        <dbReference type="ARBA" id="ARBA00023136"/>
    </source>
</evidence>
<evidence type="ECO:0000256" key="13">
    <source>
        <dbReference type="SAM" id="Phobius"/>
    </source>
</evidence>
<sequence length="176" mass="19303">MSDISKYNNVQVALHWLTALLIVFSLLMGMFVLEATPNSDPAKVTALRGHMLFGGLILLLTLARIVWRRISPQPPHATTGNPMLDKLGVAAHYALNILALLTALSGIGIAIMAGLPEIVFNGQGALPETFSVYPPRIVHGILTKLLLLLVVLHVLAGFYHQFVLKDRLFGRMSFRK</sequence>
<evidence type="ECO:0000313" key="15">
    <source>
        <dbReference type="EMBL" id="MEB4591208.1"/>
    </source>
</evidence>
<dbReference type="RefSeq" id="WP_324694645.1">
    <property type="nucleotide sequence ID" value="NZ_JAYMYJ010000090.1"/>
</dbReference>
<comment type="subcellular location">
    <subcellularLocation>
        <location evidence="2">Cell membrane</location>
        <topology evidence="2">Multi-pass membrane protein</topology>
    </subcellularLocation>
</comment>
<evidence type="ECO:0000256" key="7">
    <source>
        <dbReference type="ARBA" id="ARBA00022723"/>
    </source>
</evidence>
<evidence type="ECO:0000256" key="4">
    <source>
        <dbReference type="ARBA" id="ARBA00022475"/>
    </source>
</evidence>
<evidence type="ECO:0000256" key="1">
    <source>
        <dbReference type="ARBA" id="ARBA00001970"/>
    </source>
</evidence>
<evidence type="ECO:0000256" key="3">
    <source>
        <dbReference type="ARBA" id="ARBA00022448"/>
    </source>
</evidence>
<feature type="transmembrane region" description="Helical" evidence="13">
    <location>
        <begin position="93"/>
        <end position="116"/>
    </location>
</feature>
<keyword evidence="5" id="KW-0349">Heme</keyword>
<dbReference type="PANTHER" id="PTHR30529:SF1">
    <property type="entry name" value="CYTOCHROME B561 HOMOLOG 2"/>
    <property type="match status" value="1"/>
</dbReference>
<dbReference type="InterPro" id="IPR016174">
    <property type="entry name" value="Di-haem_cyt_TM"/>
</dbReference>
<feature type="transmembrane region" description="Helical" evidence="13">
    <location>
        <begin position="136"/>
        <end position="159"/>
    </location>
</feature>
<evidence type="ECO:0000256" key="6">
    <source>
        <dbReference type="ARBA" id="ARBA00022692"/>
    </source>
</evidence>
<evidence type="ECO:0000256" key="8">
    <source>
        <dbReference type="ARBA" id="ARBA00022982"/>
    </source>
</evidence>
<comment type="cofactor">
    <cofactor evidence="1">
        <name>heme b</name>
        <dbReference type="ChEBI" id="CHEBI:60344"/>
    </cofactor>
</comment>
<evidence type="ECO:0000259" key="14">
    <source>
        <dbReference type="Pfam" id="PF01292"/>
    </source>
</evidence>
<dbReference type="InterPro" id="IPR011577">
    <property type="entry name" value="Cyt_b561_bac/Ni-Hgenase"/>
</dbReference>
<evidence type="ECO:0000313" key="16">
    <source>
        <dbReference type="Proteomes" id="UP001308005"/>
    </source>
</evidence>
<dbReference type="EMBL" id="JAYMYJ010000090">
    <property type="protein sequence ID" value="MEB4591208.1"/>
    <property type="molecule type" value="Genomic_DNA"/>
</dbReference>
<evidence type="ECO:0000256" key="2">
    <source>
        <dbReference type="ARBA" id="ARBA00004651"/>
    </source>
</evidence>
<evidence type="ECO:0000256" key="10">
    <source>
        <dbReference type="ARBA" id="ARBA00023004"/>
    </source>
</evidence>
<feature type="transmembrane region" description="Helical" evidence="13">
    <location>
        <begin position="45"/>
        <end position="67"/>
    </location>
</feature>
<reference evidence="16" key="1">
    <citation type="submission" date="2023-07" db="EMBL/GenBank/DDBJ databases">
        <title>The carbon used by Thiothrix.</title>
        <authorList>
            <person name="Chen L."/>
        </authorList>
    </citation>
    <scope>NUCLEOTIDE SEQUENCE [LARGE SCALE GENOMIC DNA]</scope>
</reference>
<keyword evidence="16" id="KW-1185">Reference proteome</keyword>
<organism evidence="15 16">
    <name type="scientific">Candidatus Thiothrix phosphatis</name>
    <dbReference type="NCBI Taxonomy" id="3112415"/>
    <lineage>
        <taxon>Bacteria</taxon>
        <taxon>Pseudomonadati</taxon>
        <taxon>Pseudomonadota</taxon>
        <taxon>Gammaproteobacteria</taxon>
        <taxon>Thiotrichales</taxon>
        <taxon>Thiotrichaceae</taxon>
        <taxon>Thiothrix</taxon>
    </lineage>
</organism>
<comment type="caution">
    <text evidence="15">The sequence shown here is derived from an EMBL/GenBank/DDBJ whole genome shotgun (WGS) entry which is preliminary data.</text>
</comment>
<accession>A0ABU6CWM2</accession>
<comment type="similarity">
    <text evidence="12">Belongs to the cytochrome b561 family.</text>
</comment>
<keyword evidence="3" id="KW-0813">Transport</keyword>
<keyword evidence="4" id="KW-1003">Cell membrane</keyword>
<dbReference type="Proteomes" id="UP001308005">
    <property type="component" value="Unassembled WGS sequence"/>
</dbReference>
<proteinExistence type="inferred from homology"/>
<dbReference type="PANTHER" id="PTHR30529">
    <property type="entry name" value="CYTOCHROME B561"/>
    <property type="match status" value="1"/>
</dbReference>
<dbReference type="Pfam" id="PF01292">
    <property type="entry name" value="Ni_hydr_CYTB"/>
    <property type="match status" value="1"/>
</dbReference>
<protein>
    <submittedName>
        <fullName evidence="15">Cytochrome b/b6 domain-containing protein</fullName>
    </submittedName>
</protein>
<keyword evidence="11 13" id="KW-0472">Membrane</keyword>
<name>A0ABU6CWM2_9GAMM</name>
<feature type="transmembrane region" description="Helical" evidence="13">
    <location>
        <begin position="12"/>
        <end position="33"/>
    </location>
</feature>
<keyword evidence="9 13" id="KW-1133">Transmembrane helix</keyword>
<keyword evidence="8" id="KW-0249">Electron transport</keyword>